<protein>
    <recommendedName>
        <fullName evidence="3">PIN domain-containing protein</fullName>
    </recommendedName>
</protein>
<evidence type="ECO:0000313" key="2">
    <source>
        <dbReference type="Proteomes" id="UP000776276"/>
    </source>
</evidence>
<name>A0ABS6BJF5_9SPHN</name>
<reference evidence="1 2" key="1">
    <citation type="submission" date="2021-06" db="EMBL/GenBank/DDBJ databases">
        <title>Sphingomonas sp. XMGL2, whole genome shotgun sequencing project.</title>
        <authorList>
            <person name="Zhao G."/>
            <person name="Shen L."/>
        </authorList>
    </citation>
    <scope>NUCLEOTIDE SEQUENCE [LARGE SCALE GENOMIC DNA]</scope>
    <source>
        <strain evidence="1 2">XMGL2</strain>
    </source>
</reference>
<dbReference type="Proteomes" id="UP000776276">
    <property type="component" value="Unassembled WGS sequence"/>
</dbReference>
<keyword evidence="2" id="KW-1185">Reference proteome</keyword>
<dbReference type="EMBL" id="JAHKRT010000004">
    <property type="protein sequence ID" value="MBU3077951.1"/>
    <property type="molecule type" value="Genomic_DNA"/>
</dbReference>
<evidence type="ECO:0000313" key="1">
    <source>
        <dbReference type="EMBL" id="MBU3077951.1"/>
    </source>
</evidence>
<comment type="caution">
    <text evidence="1">The sequence shown here is derived from an EMBL/GenBank/DDBJ whole genome shotgun (WGS) entry which is preliminary data.</text>
</comment>
<organism evidence="1 2">
    <name type="scientific">Sphingomonas quercus</name>
    <dbReference type="NCBI Taxonomy" id="2842451"/>
    <lineage>
        <taxon>Bacteria</taxon>
        <taxon>Pseudomonadati</taxon>
        <taxon>Pseudomonadota</taxon>
        <taxon>Alphaproteobacteria</taxon>
        <taxon>Sphingomonadales</taxon>
        <taxon>Sphingomonadaceae</taxon>
        <taxon>Sphingomonas</taxon>
    </lineage>
</organism>
<proteinExistence type="predicted"/>
<accession>A0ABS6BJF5</accession>
<evidence type="ECO:0008006" key="3">
    <source>
        <dbReference type="Google" id="ProtNLM"/>
    </source>
</evidence>
<gene>
    <name evidence="1" type="ORF">KOF26_08750</name>
</gene>
<sequence length="814" mass="89714">MMSDTADPLIRYLREAAVLRHAIRLNENDTAFSARGGRIHYVLDANVIRMFMDPSQHTHHLGAFAHWLDPETRVSTVTMTAEFLLSGALPGQPKGEPALISPDHFNEVIGFATRLGQRLDALSDEDYDRLEQDMKERASELDALAQALSQADIPAQEKIHALVTTLPEKVAELVRGPLAEAIQLKRCVEAGTIARIDSRSWFNADLLESNPRLEAGWFRRIRAARAELEKQRAAAGRADPHRNELTINQLSDARTLAVISRIVDLEIADDPADRCLLVTADASLRRAVEAYVADQDDGAPNSAYRVFVRHPREFVPLLNLSNMSGDRAMLEVFGQLKVVLDELLVGIDLGEEGETQAVAGSDEIARSLAFRGSIEDGKGAGRPARHIAQAKFEEFQSHWSQASALAFSMNIERMQARDKATFDAISQVVRTGDLRTQGRELIIGGLRHLLKEHAELTVEGVFGAVREAMDVRATVTAPGLIEMRVPLHLFDDEQFSDIIGKRHLLDYLRVIAKGRLDFDPSEVIARRAGEAHVQLFLACVCLAIGRWRAARDFASRACEESGAAGPRAAEAFDARYVYAIALRFTLASPGDLRQAEALLRSCADHHLAAGQRREWIRATVETAALIVAGALQTEALGLQPVGRDNPEPLLDPAAIPGQLDRAAALLNEAQRLIDDEANAEDAVWNGVRRQIDTNLAAILVLTRWLKPALGSPGLLRAIDIERVAAGLDEPLTAGETRKYTTGIYKRLILTLTAAPGDRPAARQRALEELAIVMGSGLPLPPYDQLSFEWFQDRLSADLRDDQDRPPHWQARHSS</sequence>